<dbReference type="NCBIfam" id="TIGR01182">
    <property type="entry name" value="eda"/>
    <property type="match status" value="1"/>
</dbReference>
<name>A0A1W2C4H6_9MICO</name>
<proteinExistence type="inferred from homology"/>
<dbReference type="AlphaFoldDB" id="A0A1W2C4H6"/>
<evidence type="ECO:0000313" key="9">
    <source>
        <dbReference type="Proteomes" id="UP000192634"/>
    </source>
</evidence>
<dbReference type="CDD" id="cd00452">
    <property type="entry name" value="KDPG_aldolase"/>
    <property type="match status" value="1"/>
</dbReference>
<dbReference type="EC" id="4.1.2.14" evidence="5"/>
<dbReference type="PANTHER" id="PTHR30246:SF1">
    <property type="entry name" value="2-DEHYDRO-3-DEOXY-6-PHOSPHOGALACTONATE ALDOLASE-RELATED"/>
    <property type="match status" value="1"/>
</dbReference>
<evidence type="ECO:0000256" key="7">
    <source>
        <dbReference type="ARBA" id="ARBA00023277"/>
    </source>
</evidence>
<evidence type="ECO:0000313" key="8">
    <source>
        <dbReference type="EMBL" id="SMC79628.1"/>
    </source>
</evidence>
<comment type="catalytic activity">
    <reaction evidence="1">
        <text>2-dehydro-3-deoxy-6-phospho-D-gluconate = D-glyceraldehyde 3-phosphate + pyruvate</text>
        <dbReference type="Rhea" id="RHEA:17089"/>
        <dbReference type="ChEBI" id="CHEBI:15361"/>
        <dbReference type="ChEBI" id="CHEBI:57569"/>
        <dbReference type="ChEBI" id="CHEBI:59776"/>
        <dbReference type="EC" id="4.1.2.14"/>
    </reaction>
</comment>
<protein>
    <recommendedName>
        <fullName evidence="5">2-dehydro-3-deoxy-phosphogluconate aldolase</fullName>
        <ecNumber evidence="5">4.1.2.14</ecNumber>
    </recommendedName>
</protein>
<organism evidence="8 9">
    <name type="scientific">Janibacter indicus</name>
    <dbReference type="NCBI Taxonomy" id="857417"/>
    <lineage>
        <taxon>Bacteria</taxon>
        <taxon>Bacillati</taxon>
        <taxon>Actinomycetota</taxon>
        <taxon>Actinomycetes</taxon>
        <taxon>Micrococcales</taxon>
        <taxon>Intrasporangiaceae</taxon>
        <taxon>Janibacter</taxon>
    </lineage>
</organism>
<evidence type="ECO:0000256" key="4">
    <source>
        <dbReference type="ARBA" id="ARBA00011233"/>
    </source>
</evidence>
<dbReference type="Gene3D" id="3.20.20.70">
    <property type="entry name" value="Aldolase class I"/>
    <property type="match status" value="1"/>
</dbReference>
<keyword evidence="7" id="KW-0119">Carbohydrate metabolism</keyword>
<comment type="pathway">
    <text evidence="2">Carbohydrate acid metabolism; 2-dehydro-3-deoxy-D-gluconate degradation; D-glyceraldehyde 3-phosphate and pyruvate from 2-dehydro-3-deoxy-D-gluconate: step 2/2.</text>
</comment>
<evidence type="ECO:0000256" key="5">
    <source>
        <dbReference type="ARBA" id="ARBA00013063"/>
    </source>
</evidence>
<comment type="similarity">
    <text evidence="3">Belongs to the KHG/KDPG aldolase family.</text>
</comment>
<comment type="subunit">
    <text evidence="4">Homotrimer.</text>
</comment>
<dbReference type="Pfam" id="PF01081">
    <property type="entry name" value="Aldolase"/>
    <property type="match status" value="1"/>
</dbReference>
<evidence type="ECO:0000256" key="3">
    <source>
        <dbReference type="ARBA" id="ARBA00006906"/>
    </source>
</evidence>
<dbReference type="EMBL" id="FWXN01000010">
    <property type="protein sequence ID" value="SMC79628.1"/>
    <property type="molecule type" value="Genomic_DNA"/>
</dbReference>
<accession>A0A1W2C4H6</accession>
<keyword evidence="6" id="KW-0456">Lyase</keyword>
<evidence type="ECO:0000256" key="2">
    <source>
        <dbReference type="ARBA" id="ARBA00004736"/>
    </source>
</evidence>
<dbReference type="GO" id="GO:0008675">
    <property type="term" value="F:2-dehydro-3-deoxy-phosphogluconate aldolase activity"/>
    <property type="evidence" value="ECO:0007669"/>
    <property type="project" value="UniProtKB-EC"/>
</dbReference>
<reference evidence="8 9" key="1">
    <citation type="submission" date="2017-04" db="EMBL/GenBank/DDBJ databases">
        <authorList>
            <person name="Afonso C.L."/>
            <person name="Miller P.J."/>
            <person name="Scott M.A."/>
            <person name="Spackman E."/>
            <person name="Goraichik I."/>
            <person name="Dimitrov K.M."/>
            <person name="Suarez D.L."/>
            <person name="Swayne D.E."/>
        </authorList>
    </citation>
    <scope>NUCLEOTIDE SEQUENCE [LARGE SCALE GENOMIC DNA]</scope>
    <source>
        <strain evidence="8 9">CGMCC 1.12511</strain>
    </source>
</reference>
<evidence type="ECO:0000256" key="6">
    <source>
        <dbReference type="ARBA" id="ARBA00023239"/>
    </source>
</evidence>
<gene>
    <name evidence="8" type="ORF">SAMN06296429_1103</name>
</gene>
<dbReference type="InterPro" id="IPR000887">
    <property type="entry name" value="Aldlse_KDPG_KHG"/>
</dbReference>
<dbReference type="PROSITE" id="PS00159">
    <property type="entry name" value="ALDOLASE_KDPG_KHG_1"/>
    <property type="match status" value="1"/>
</dbReference>
<dbReference type="RefSeq" id="WP_084451854.1">
    <property type="nucleotide sequence ID" value="NZ_FWXN01000010.1"/>
</dbReference>
<dbReference type="PANTHER" id="PTHR30246">
    <property type="entry name" value="2-KETO-3-DEOXY-6-PHOSPHOGLUCONATE ALDOLASE"/>
    <property type="match status" value="1"/>
</dbReference>
<sequence length="208" mass="21109">MSLLDISPVIPVVILEDASRAVPLARALVAGGIDIIELTLRTSSALESIERIAEEVPEITVGAGTVVDPAQAGQAAAKGASFLVSPGATDPLLDAMTETGLPFLAGTATVSEMLALRERGIREAKVFPARASGGAPFLQAVHSPVPDMRFCPTGGIGSADAADYLALPNVGCVGGSWITPAAVVEVADWGEITRLASEALAVAGTIRA</sequence>
<evidence type="ECO:0000256" key="1">
    <source>
        <dbReference type="ARBA" id="ARBA00000654"/>
    </source>
</evidence>
<dbReference type="Proteomes" id="UP000192634">
    <property type="component" value="Unassembled WGS sequence"/>
</dbReference>
<dbReference type="InterPro" id="IPR031337">
    <property type="entry name" value="KDPG/KHG_AS_1"/>
</dbReference>
<dbReference type="SUPFAM" id="SSF51569">
    <property type="entry name" value="Aldolase"/>
    <property type="match status" value="1"/>
</dbReference>
<dbReference type="OrthoDB" id="9805177at2"/>
<dbReference type="InterPro" id="IPR013785">
    <property type="entry name" value="Aldolase_TIM"/>
</dbReference>